<dbReference type="InterPro" id="IPR029044">
    <property type="entry name" value="Nucleotide-diphossugar_trans"/>
</dbReference>
<dbReference type="SUPFAM" id="SSF53448">
    <property type="entry name" value="Nucleotide-diphospho-sugar transferases"/>
    <property type="match status" value="1"/>
</dbReference>
<dbReference type="PANTHER" id="PTHR43777">
    <property type="entry name" value="MOLYBDENUM COFACTOR CYTIDYLYLTRANSFERASE"/>
    <property type="match status" value="1"/>
</dbReference>
<dbReference type="KEGG" id="coh:EAV92_12825"/>
<keyword evidence="2" id="KW-0808">Transferase</keyword>
<dbReference type="Gene3D" id="3.90.550.10">
    <property type="entry name" value="Spore Coat Polysaccharide Biosynthesis Protein SpsA, Chain A"/>
    <property type="match status" value="1"/>
</dbReference>
<protein>
    <submittedName>
        <fullName evidence="2">Nucleotidyltransferase family protein</fullName>
    </submittedName>
</protein>
<evidence type="ECO:0000259" key="1">
    <source>
        <dbReference type="Pfam" id="PF12804"/>
    </source>
</evidence>
<dbReference type="GO" id="GO:0016779">
    <property type="term" value="F:nucleotidyltransferase activity"/>
    <property type="evidence" value="ECO:0007669"/>
    <property type="project" value="UniProtKB-ARBA"/>
</dbReference>
<sequence>MRVAGLYLAAGRGSRMGGGKPSAELAPGMPLGRAGLLALLATELDPVIVAVREGDSLAWLPDDDKYAGRFVPVVCPEADKGLAHSLRAALDEALRLAPGIEAAVVALADQPMVAASDIQRYLDAFREDTGLEAIAGSCGGPPVPPVLWSRLKFESLARLAGDTGGRSLLREPGLRLGKVPLSANAAIDVDTLGDLAFACRMWTNTP</sequence>
<evidence type="ECO:0000313" key="3">
    <source>
        <dbReference type="Proteomes" id="UP000269097"/>
    </source>
</evidence>
<gene>
    <name evidence="2" type="ORF">EAV92_12825</name>
</gene>
<organism evidence="2 3">
    <name type="scientific">Cohnella candidum</name>
    <dbReference type="NCBI Taxonomy" id="2674991"/>
    <lineage>
        <taxon>Bacteria</taxon>
        <taxon>Bacillati</taxon>
        <taxon>Bacillota</taxon>
        <taxon>Bacilli</taxon>
        <taxon>Bacillales</taxon>
        <taxon>Paenibacillaceae</taxon>
        <taxon>Cohnella</taxon>
    </lineage>
</organism>
<name>A0A3G3JYP1_9BACL</name>
<keyword evidence="3" id="KW-1185">Reference proteome</keyword>
<dbReference type="CDD" id="cd04182">
    <property type="entry name" value="GT_2_like_f"/>
    <property type="match status" value="1"/>
</dbReference>
<dbReference type="RefSeq" id="WP_123041458.1">
    <property type="nucleotide sequence ID" value="NZ_CP033433.1"/>
</dbReference>
<proteinExistence type="predicted"/>
<feature type="domain" description="MobA-like NTP transferase" evidence="1">
    <location>
        <begin position="5"/>
        <end position="171"/>
    </location>
</feature>
<dbReference type="AlphaFoldDB" id="A0A3G3JYP1"/>
<dbReference type="Pfam" id="PF12804">
    <property type="entry name" value="NTP_transf_3"/>
    <property type="match status" value="1"/>
</dbReference>
<evidence type="ECO:0000313" key="2">
    <source>
        <dbReference type="EMBL" id="AYQ73376.1"/>
    </source>
</evidence>
<reference evidence="2 3" key="1">
    <citation type="submission" date="2018-10" db="EMBL/GenBank/DDBJ databases">
        <title>Genome Sequence of Cohnella sp.</title>
        <authorList>
            <person name="Srinivasan S."/>
            <person name="Kim M.K."/>
        </authorList>
    </citation>
    <scope>NUCLEOTIDE SEQUENCE [LARGE SCALE GENOMIC DNA]</scope>
    <source>
        <strain evidence="2 3">18JY8-7</strain>
    </source>
</reference>
<dbReference type="PANTHER" id="PTHR43777:SF1">
    <property type="entry name" value="MOLYBDENUM COFACTOR CYTIDYLYLTRANSFERASE"/>
    <property type="match status" value="1"/>
</dbReference>
<dbReference type="InterPro" id="IPR025877">
    <property type="entry name" value="MobA-like_NTP_Trfase"/>
</dbReference>
<dbReference type="Proteomes" id="UP000269097">
    <property type="component" value="Chromosome"/>
</dbReference>
<accession>A0A3G3JYP1</accession>
<dbReference type="EMBL" id="CP033433">
    <property type="protein sequence ID" value="AYQ73376.1"/>
    <property type="molecule type" value="Genomic_DNA"/>
</dbReference>